<keyword evidence="7 10" id="KW-0822">Tryptophan biosynthesis</keyword>
<gene>
    <name evidence="10" type="primary">trpF</name>
    <name evidence="12" type="ORF">DEX24_05365</name>
</gene>
<dbReference type="Pfam" id="PF00697">
    <property type="entry name" value="PRAI"/>
    <property type="match status" value="1"/>
</dbReference>
<name>A0A2U3AN67_9BACL</name>
<dbReference type="Gene3D" id="3.20.20.70">
    <property type="entry name" value="Aldolase class I"/>
    <property type="match status" value="1"/>
</dbReference>
<evidence type="ECO:0000256" key="4">
    <source>
        <dbReference type="ARBA" id="ARBA00012572"/>
    </source>
</evidence>
<sequence>MTKIKICGLMTKEHVNHTVAAGADAIGFVFAASKRQINIETAQQLAKDIPSSILKVGVFVNESVENMIHIAKTVPLDMIQLHGDESSQVIEALPFPTIKAFSVRSKKDVEKASTCTSEYLLFDAPGTDFKGGSGNQFDWSLLDDLHIDRQRVILAGGLNSSNIAQAINQVAPAIIDVSSGVETAGVKDPQKITALLNLLRSGACTK</sequence>
<evidence type="ECO:0000256" key="5">
    <source>
        <dbReference type="ARBA" id="ARBA00022272"/>
    </source>
</evidence>
<evidence type="ECO:0000256" key="10">
    <source>
        <dbReference type="HAMAP-Rule" id="MF_00135"/>
    </source>
</evidence>
<dbReference type="GO" id="GO:0004640">
    <property type="term" value="F:phosphoribosylanthranilate isomerase activity"/>
    <property type="evidence" value="ECO:0007669"/>
    <property type="project" value="UniProtKB-UniRule"/>
</dbReference>
<dbReference type="RefSeq" id="WP_109305382.1">
    <property type="nucleotide sequence ID" value="NZ_QFVR01000005.1"/>
</dbReference>
<dbReference type="InterPro" id="IPR001240">
    <property type="entry name" value="PRAI_dom"/>
</dbReference>
<evidence type="ECO:0000259" key="11">
    <source>
        <dbReference type="Pfam" id="PF00697"/>
    </source>
</evidence>
<comment type="similarity">
    <text evidence="3 10">Belongs to the TrpF family.</text>
</comment>
<dbReference type="GO" id="GO:0000162">
    <property type="term" value="P:L-tryptophan biosynthetic process"/>
    <property type="evidence" value="ECO:0007669"/>
    <property type="project" value="UniProtKB-UniRule"/>
</dbReference>
<comment type="caution">
    <text evidence="12">The sequence shown here is derived from an EMBL/GenBank/DDBJ whole genome shotgun (WGS) entry which is preliminary data.</text>
</comment>
<organism evidence="12 13">
    <name type="scientific">Kurthia sibirica</name>
    <dbReference type="NCBI Taxonomy" id="202750"/>
    <lineage>
        <taxon>Bacteria</taxon>
        <taxon>Bacillati</taxon>
        <taxon>Bacillota</taxon>
        <taxon>Bacilli</taxon>
        <taxon>Bacillales</taxon>
        <taxon>Caryophanaceae</taxon>
        <taxon>Kurthia</taxon>
    </lineage>
</organism>
<protein>
    <recommendedName>
        <fullName evidence="5 10">N-(5'-phosphoribosyl)anthranilate isomerase</fullName>
        <shortName evidence="10">PRAI</shortName>
        <ecNumber evidence="4 10">5.3.1.24</ecNumber>
    </recommendedName>
</protein>
<dbReference type="PANTHER" id="PTHR42894:SF1">
    <property type="entry name" value="N-(5'-PHOSPHORIBOSYL)ANTHRANILATE ISOMERASE"/>
    <property type="match status" value="1"/>
</dbReference>
<dbReference type="HAMAP" id="MF_00135">
    <property type="entry name" value="PRAI"/>
    <property type="match status" value="1"/>
</dbReference>
<dbReference type="EMBL" id="QFVR01000005">
    <property type="protein sequence ID" value="PWI25961.1"/>
    <property type="molecule type" value="Genomic_DNA"/>
</dbReference>
<dbReference type="InterPro" id="IPR013785">
    <property type="entry name" value="Aldolase_TIM"/>
</dbReference>
<evidence type="ECO:0000256" key="6">
    <source>
        <dbReference type="ARBA" id="ARBA00022605"/>
    </source>
</evidence>
<comment type="pathway">
    <text evidence="2 10">Amino-acid biosynthesis; L-tryptophan biosynthesis; L-tryptophan from chorismate: step 3/5.</text>
</comment>
<accession>A0A2U3AN67</accession>
<evidence type="ECO:0000256" key="7">
    <source>
        <dbReference type="ARBA" id="ARBA00022822"/>
    </source>
</evidence>
<dbReference type="InterPro" id="IPR044643">
    <property type="entry name" value="TrpF_fam"/>
</dbReference>
<dbReference type="FunFam" id="3.20.20.70:FF:000075">
    <property type="entry name" value="Tryptophan biosynthesis protein TRP1"/>
    <property type="match status" value="1"/>
</dbReference>
<dbReference type="SUPFAM" id="SSF51366">
    <property type="entry name" value="Ribulose-phoshate binding barrel"/>
    <property type="match status" value="1"/>
</dbReference>
<keyword evidence="9 10" id="KW-0413">Isomerase</keyword>
<dbReference type="PANTHER" id="PTHR42894">
    <property type="entry name" value="N-(5'-PHOSPHORIBOSYL)ANTHRANILATE ISOMERASE"/>
    <property type="match status" value="1"/>
</dbReference>
<dbReference type="CDD" id="cd00405">
    <property type="entry name" value="PRAI"/>
    <property type="match status" value="1"/>
</dbReference>
<evidence type="ECO:0000256" key="3">
    <source>
        <dbReference type="ARBA" id="ARBA00007571"/>
    </source>
</evidence>
<evidence type="ECO:0000313" key="13">
    <source>
        <dbReference type="Proteomes" id="UP000245938"/>
    </source>
</evidence>
<dbReference type="UniPathway" id="UPA00035">
    <property type="reaction ID" value="UER00042"/>
</dbReference>
<dbReference type="AlphaFoldDB" id="A0A2U3AN67"/>
<evidence type="ECO:0000256" key="2">
    <source>
        <dbReference type="ARBA" id="ARBA00004664"/>
    </source>
</evidence>
<dbReference type="InterPro" id="IPR011060">
    <property type="entry name" value="RibuloseP-bd_barrel"/>
</dbReference>
<reference evidence="12 13" key="1">
    <citation type="submission" date="2018-05" db="EMBL/GenBank/DDBJ databases">
        <title>Kurthia sibirica genome sequence.</title>
        <authorList>
            <person name="Maclea K.S."/>
            <person name="Goen A.E."/>
        </authorList>
    </citation>
    <scope>NUCLEOTIDE SEQUENCE [LARGE SCALE GENOMIC DNA]</scope>
    <source>
        <strain evidence="12 13">ATCC 49154</strain>
    </source>
</reference>
<evidence type="ECO:0000313" key="12">
    <source>
        <dbReference type="EMBL" id="PWI25961.1"/>
    </source>
</evidence>
<keyword evidence="13" id="KW-1185">Reference proteome</keyword>
<evidence type="ECO:0000256" key="9">
    <source>
        <dbReference type="ARBA" id="ARBA00023235"/>
    </source>
</evidence>
<keyword evidence="6 10" id="KW-0028">Amino-acid biosynthesis</keyword>
<proteinExistence type="inferred from homology"/>
<dbReference type="NCBIfam" id="NF002300">
    <property type="entry name" value="PRK01222.1-7"/>
    <property type="match status" value="1"/>
</dbReference>
<dbReference type="EC" id="5.3.1.24" evidence="4 10"/>
<dbReference type="OrthoDB" id="9786954at2"/>
<comment type="catalytic activity">
    <reaction evidence="1 10">
        <text>N-(5-phospho-beta-D-ribosyl)anthranilate = 1-(2-carboxyphenylamino)-1-deoxy-D-ribulose 5-phosphate</text>
        <dbReference type="Rhea" id="RHEA:21540"/>
        <dbReference type="ChEBI" id="CHEBI:18277"/>
        <dbReference type="ChEBI" id="CHEBI:58613"/>
        <dbReference type="EC" id="5.3.1.24"/>
    </reaction>
</comment>
<keyword evidence="8 10" id="KW-0057">Aromatic amino acid biosynthesis</keyword>
<evidence type="ECO:0000256" key="8">
    <source>
        <dbReference type="ARBA" id="ARBA00023141"/>
    </source>
</evidence>
<dbReference type="Proteomes" id="UP000245938">
    <property type="component" value="Unassembled WGS sequence"/>
</dbReference>
<evidence type="ECO:0000256" key="1">
    <source>
        <dbReference type="ARBA" id="ARBA00001164"/>
    </source>
</evidence>
<feature type="domain" description="N-(5'phosphoribosyl) anthranilate isomerase (PRAI)" evidence="11">
    <location>
        <begin position="4"/>
        <end position="196"/>
    </location>
</feature>